<feature type="domain" description="YlxR" evidence="1">
    <location>
        <begin position="9"/>
        <end position="83"/>
    </location>
</feature>
<gene>
    <name evidence="2" type="ORF">IAC85_03155</name>
</gene>
<accession>A0A9D1CK07</accession>
<dbReference type="InterPro" id="IPR037465">
    <property type="entry name" value="YlxR"/>
</dbReference>
<name>A0A9D1CK07_9FIRM</name>
<evidence type="ECO:0000313" key="2">
    <source>
        <dbReference type="EMBL" id="HIQ64716.1"/>
    </source>
</evidence>
<reference evidence="2" key="2">
    <citation type="journal article" date="2021" name="PeerJ">
        <title>Extensive microbial diversity within the chicken gut microbiome revealed by metagenomics and culture.</title>
        <authorList>
            <person name="Gilroy R."/>
            <person name="Ravi A."/>
            <person name="Getino M."/>
            <person name="Pursley I."/>
            <person name="Horton D.L."/>
            <person name="Alikhan N.F."/>
            <person name="Baker D."/>
            <person name="Gharbi K."/>
            <person name="Hall N."/>
            <person name="Watson M."/>
            <person name="Adriaenssens E.M."/>
            <person name="Foster-Nyarko E."/>
            <person name="Jarju S."/>
            <person name="Secka A."/>
            <person name="Antonio M."/>
            <person name="Oren A."/>
            <person name="Chaudhuri R.R."/>
            <person name="La Ragione R."/>
            <person name="Hildebrand F."/>
            <person name="Pallen M.J."/>
        </authorList>
    </citation>
    <scope>NUCLEOTIDE SEQUENCE</scope>
    <source>
        <strain evidence="2">CHK165-10780</strain>
    </source>
</reference>
<evidence type="ECO:0000259" key="1">
    <source>
        <dbReference type="Pfam" id="PF04296"/>
    </source>
</evidence>
<dbReference type="Pfam" id="PF04296">
    <property type="entry name" value="YlxR"/>
    <property type="match status" value="1"/>
</dbReference>
<evidence type="ECO:0000313" key="3">
    <source>
        <dbReference type="Proteomes" id="UP000886725"/>
    </source>
</evidence>
<dbReference type="InterPro" id="IPR007393">
    <property type="entry name" value="YlxR_dom"/>
</dbReference>
<dbReference type="AlphaFoldDB" id="A0A9D1CK07"/>
<dbReference type="PANTHER" id="PTHR34215">
    <property type="entry name" value="BLL0784 PROTEIN"/>
    <property type="match status" value="1"/>
</dbReference>
<comment type="caution">
    <text evidence="2">The sequence shown here is derived from an EMBL/GenBank/DDBJ whole genome shotgun (WGS) entry which is preliminary data.</text>
</comment>
<dbReference type="InterPro" id="IPR035931">
    <property type="entry name" value="YlxR-like_sf"/>
</dbReference>
<proteinExistence type="predicted"/>
<dbReference type="PANTHER" id="PTHR34215:SF1">
    <property type="entry name" value="YLXR DOMAIN-CONTAINING PROTEIN"/>
    <property type="match status" value="1"/>
</dbReference>
<dbReference type="EMBL" id="DVFU01000063">
    <property type="protein sequence ID" value="HIQ64716.1"/>
    <property type="molecule type" value="Genomic_DNA"/>
</dbReference>
<reference evidence="2" key="1">
    <citation type="submission" date="2020-10" db="EMBL/GenBank/DDBJ databases">
        <authorList>
            <person name="Gilroy R."/>
        </authorList>
    </citation>
    <scope>NUCLEOTIDE SEQUENCE</scope>
    <source>
        <strain evidence="2">CHK165-10780</strain>
    </source>
</reference>
<dbReference type="Proteomes" id="UP000886725">
    <property type="component" value="Unassembled WGS sequence"/>
</dbReference>
<protein>
    <submittedName>
        <fullName evidence="2">YlxR family protein</fullName>
    </submittedName>
</protein>
<dbReference type="NCBIfam" id="NF047356">
    <property type="entry name" value="RNA_bind_RnpM"/>
    <property type="match status" value="1"/>
</dbReference>
<dbReference type="SUPFAM" id="SSF64376">
    <property type="entry name" value="YlxR-like"/>
    <property type="match status" value="1"/>
</dbReference>
<sequence>MKTKKIPMRMCAVTRERFPKQELLRVIVTKEGVVEVDPTGKKNGHGAYIKKDLEVLAKAKKSNALGRALEVEIKDEIYEEIERIIKESKKHEGE</sequence>
<organism evidence="2 3">
    <name type="scientific">Candidatus Faecenecus gallistercoris</name>
    <dbReference type="NCBI Taxonomy" id="2840793"/>
    <lineage>
        <taxon>Bacteria</taxon>
        <taxon>Bacillati</taxon>
        <taxon>Bacillota</taxon>
        <taxon>Bacillota incertae sedis</taxon>
        <taxon>Candidatus Faecenecus</taxon>
    </lineage>
</organism>
<dbReference type="CDD" id="cd00279">
    <property type="entry name" value="YlxR"/>
    <property type="match status" value="1"/>
</dbReference>
<dbReference type="Gene3D" id="3.30.1230.10">
    <property type="entry name" value="YlxR-like"/>
    <property type="match status" value="1"/>
</dbReference>